<sequence>MYAMNKSDVSVWYRKNTVNMRYVIPSIIRSINPVGRANHCSSKTVKSMGWVLEGRLRVVARRSRASLTSMMGLKFGDRVGHCMR</sequence>
<keyword evidence="2" id="KW-1185">Reference proteome</keyword>
<reference evidence="1" key="1">
    <citation type="submission" date="2020-08" db="EMBL/GenBank/DDBJ databases">
        <title>Multicomponent nature underlies the extraordinary mechanical properties of spider dragline silk.</title>
        <authorList>
            <person name="Kono N."/>
            <person name="Nakamura H."/>
            <person name="Mori M."/>
            <person name="Yoshida Y."/>
            <person name="Ohtoshi R."/>
            <person name="Malay A.D."/>
            <person name="Moran D.A.P."/>
            <person name="Tomita M."/>
            <person name="Numata K."/>
            <person name="Arakawa K."/>
        </authorList>
    </citation>
    <scope>NUCLEOTIDE SEQUENCE</scope>
</reference>
<protein>
    <submittedName>
        <fullName evidence="1">Uncharacterized protein</fullName>
    </submittedName>
</protein>
<dbReference type="EMBL" id="BMAU01021176">
    <property type="protein sequence ID" value="GFX94095.1"/>
    <property type="molecule type" value="Genomic_DNA"/>
</dbReference>
<organism evidence="1 2">
    <name type="scientific">Trichonephila clavipes</name>
    <name type="common">Golden silk orbweaver</name>
    <name type="synonym">Nephila clavipes</name>
    <dbReference type="NCBI Taxonomy" id="2585209"/>
    <lineage>
        <taxon>Eukaryota</taxon>
        <taxon>Metazoa</taxon>
        <taxon>Ecdysozoa</taxon>
        <taxon>Arthropoda</taxon>
        <taxon>Chelicerata</taxon>
        <taxon>Arachnida</taxon>
        <taxon>Araneae</taxon>
        <taxon>Araneomorphae</taxon>
        <taxon>Entelegynae</taxon>
        <taxon>Araneoidea</taxon>
        <taxon>Nephilidae</taxon>
        <taxon>Trichonephila</taxon>
    </lineage>
</organism>
<gene>
    <name evidence="1" type="ORF">TNCV_3414571</name>
</gene>
<name>A0A8X6RPH8_TRICX</name>
<accession>A0A8X6RPH8</accession>
<dbReference type="Proteomes" id="UP000887159">
    <property type="component" value="Unassembled WGS sequence"/>
</dbReference>
<evidence type="ECO:0000313" key="2">
    <source>
        <dbReference type="Proteomes" id="UP000887159"/>
    </source>
</evidence>
<dbReference type="AlphaFoldDB" id="A0A8X6RPH8"/>
<comment type="caution">
    <text evidence="1">The sequence shown here is derived from an EMBL/GenBank/DDBJ whole genome shotgun (WGS) entry which is preliminary data.</text>
</comment>
<evidence type="ECO:0000313" key="1">
    <source>
        <dbReference type="EMBL" id="GFX94095.1"/>
    </source>
</evidence>
<proteinExistence type="predicted"/>